<name>A0A8C6Y3W1_NAJNA</name>
<reference evidence="2" key="2">
    <citation type="submission" date="2025-09" db="UniProtKB">
        <authorList>
            <consortium name="Ensembl"/>
        </authorList>
    </citation>
    <scope>IDENTIFICATION</scope>
</reference>
<dbReference type="Pfam" id="PF22067">
    <property type="entry name" value="Cep192_D3"/>
    <property type="match status" value="1"/>
</dbReference>
<dbReference type="GO" id="GO:0097729">
    <property type="term" value="C:9+2 motile cilium"/>
    <property type="evidence" value="ECO:0007669"/>
    <property type="project" value="TreeGrafter"/>
</dbReference>
<evidence type="ECO:0000259" key="1">
    <source>
        <dbReference type="Pfam" id="PF22067"/>
    </source>
</evidence>
<dbReference type="InterPro" id="IPR029676">
    <property type="entry name" value="CFAP221"/>
</dbReference>
<dbReference type="InterPro" id="IPR054089">
    <property type="entry name" value="Cep192-like_D3"/>
</dbReference>
<dbReference type="Proteomes" id="UP000694559">
    <property type="component" value="Unplaced"/>
</dbReference>
<dbReference type="GO" id="GO:0003341">
    <property type="term" value="P:cilium movement"/>
    <property type="evidence" value="ECO:0007669"/>
    <property type="project" value="InterPro"/>
</dbReference>
<sequence length="273" mass="31141">MEVVSNIQTDFHSTKGSFRSPTSFLLDSFVEEPQKTTDVPNHLLESKIYTKLLRNNAIQAKPAIMHYGGFEVEKHHQQVLKLINISGEVINTHIIPPETNYFQIKYNKIQRLVPGLSFKVMVDFCPDEWRYYYDCIRIHSQGDETLLIPLHAYPVMNNVDFPSYINLSDVPLGQCKPYVIPLQCSCPIDFEFQIEYLQSHKAFTVQPMSGIIPASGKAEVMVTFAPFEYGTAQIKIQLWISQFNSKPYTCTFTGTSTPHLNLMYTPSTSKGLT</sequence>
<dbReference type="OrthoDB" id="5538672at2759"/>
<dbReference type="GO" id="GO:0044458">
    <property type="term" value="P:motile cilium assembly"/>
    <property type="evidence" value="ECO:0007669"/>
    <property type="project" value="TreeGrafter"/>
</dbReference>
<dbReference type="InterPro" id="IPR013783">
    <property type="entry name" value="Ig-like_fold"/>
</dbReference>
<dbReference type="GeneTree" id="ENSGT00940000165152"/>
<dbReference type="AlphaFoldDB" id="A0A8C6Y3W1"/>
<evidence type="ECO:0000313" key="2">
    <source>
        <dbReference type="Ensembl" id="ENSNNAP00000024143.1"/>
    </source>
</evidence>
<organism evidence="2 3">
    <name type="scientific">Naja naja</name>
    <name type="common">Indian cobra</name>
    <dbReference type="NCBI Taxonomy" id="35670"/>
    <lineage>
        <taxon>Eukaryota</taxon>
        <taxon>Metazoa</taxon>
        <taxon>Chordata</taxon>
        <taxon>Craniata</taxon>
        <taxon>Vertebrata</taxon>
        <taxon>Euteleostomi</taxon>
        <taxon>Lepidosauria</taxon>
        <taxon>Squamata</taxon>
        <taxon>Bifurcata</taxon>
        <taxon>Unidentata</taxon>
        <taxon>Episquamata</taxon>
        <taxon>Toxicofera</taxon>
        <taxon>Serpentes</taxon>
        <taxon>Colubroidea</taxon>
        <taxon>Elapidae</taxon>
        <taxon>Elapinae</taxon>
        <taxon>Naja</taxon>
    </lineage>
</organism>
<dbReference type="OMA" id="YECIFTG"/>
<dbReference type="Ensembl" id="ENSNNAT00000025312.1">
    <property type="protein sequence ID" value="ENSNNAP00000024143.1"/>
    <property type="gene ID" value="ENSNNAG00000015869.1"/>
</dbReference>
<dbReference type="PANTHER" id="PTHR46500:SF1">
    <property type="entry name" value="CILIA- AND FLAGELLA-ASSOCIATED PROTEIN 221"/>
    <property type="match status" value="1"/>
</dbReference>
<accession>A0A8C6Y3W1</accession>
<dbReference type="Gene3D" id="2.60.40.10">
    <property type="entry name" value="Immunoglobulins"/>
    <property type="match status" value="2"/>
</dbReference>
<feature type="domain" description="Cep192-like" evidence="1">
    <location>
        <begin position="165"/>
        <end position="248"/>
    </location>
</feature>
<evidence type="ECO:0000313" key="3">
    <source>
        <dbReference type="Proteomes" id="UP000694559"/>
    </source>
</evidence>
<proteinExistence type="predicted"/>
<protein>
    <recommendedName>
        <fullName evidence="1">Cep192-like domain-containing protein</fullName>
    </recommendedName>
</protein>
<dbReference type="Pfam" id="PF24771">
    <property type="entry name" value="Ig_CFAP74_1st"/>
    <property type="match status" value="1"/>
</dbReference>
<reference evidence="2" key="1">
    <citation type="submission" date="2025-08" db="UniProtKB">
        <authorList>
            <consortium name="Ensembl"/>
        </authorList>
    </citation>
    <scope>IDENTIFICATION</scope>
</reference>
<dbReference type="PANTHER" id="PTHR46500">
    <property type="entry name" value="CILIA- AND FLAGELLA-ASSOCIATED PROTEIN 221"/>
    <property type="match status" value="1"/>
</dbReference>
<keyword evidence="3" id="KW-1185">Reference proteome</keyword>